<dbReference type="AlphaFoldDB" id="A0AAN4ZGA8"/>
<protein>
    <recommendedName>
        <fullName evidence="5">RING-type domain-containing protein</fullName>
    </recommendedName>
</protein>
<proteinExistence type="predicted"/>
<evidence type="ECO:0000259" key="5">
    <source>
        <dbReference type="PROSITE" id="PS50089"/>
    </source>
</evidence>
<dbReference type="SUPFAM" id="SSF57850">
    <property type="entry name" value="RING/U-box"/>
    <property type="match status" value="1"/>
</dbReference>
<dbReference type="Gene3D" id="3.30.40.10">
    <property type="entry name" value="Zinc/RING finger domain, C3HC4 (zinc finger)"/>
    <property type="match status" value="1"/>
</dbReference>
<keyword evidence="1" id="KW-0479">Metal-binding</keyword>
<dbReference type="PROSITE" id="PS50089">
    <property type="entry name" value="ZF_RING_2"/>
    <property type="match status" value="1"/>
</dbReference>
<feature type="domain" description="RING-type" evidence="5">
    <location>
        <begin position="113"/>
        <end position="156"/>
    </location>
</feature>
<dbReference type="GO" id="GO:0008270">
    <property type="term" value="F:zinc ion binding"/>
    <property type="evidence" value="ECO:0007669"/>
    <property type="project" value="UniProtKB-KW"/>
</dbReference>
<dbReference type="Pfam" id="PF13445">
    <property type="entry name" value="zf-RING_UBOX"/>
    <property type="match status" value="1"/>
</dbReference>
<dbReference type="Proteomes" id="UP001328107">
    <property type="component" value="Unassembled WGS sequence"/>
</dbReference>
<evidence type="ECO:0000313" key="7">
    <source>
        <dbReference type="Proteomes" id="UP001328107"/>
    </source>
</evidence>
<accession>A0AAN4ZGA8</accession>
<keyword evidence="2 4" id="KW-0863">Zinc-finger</keyword>
<dbReference type="InterPro" id="IPR052667">
    <property type="entry name" value="E3_ubiquitin-ligase_RING"/>
</dbReference>
<dbReference type="EMBL" id="BTRK01000002">
    <property type="protein sequence ID" value="GMR39414.1"/>
    <property type="molecule type" value="Genomic_DNA"/>
</dbReference>
<dbReference type="PANTHER" id="PTHR47156">
    <property type="entry name" value="PROTEIN CBG20824"/>
    <property type="match status" value="1"/>
</dbReference>
<dbReference type="InterPro" id="IPR027370">
    <property type="entry name" value="Znf-RING_euk"/>
</dbReference>
<evidence type="ECO:0000313" key="6">
    <source>
        <dbReference type="EMBL" id="GMR39414.1"/>
    </source>
</evidence>
<evidence type="ECO:0000256" key="3">
    <source>
        <dbReference type="ARBA" id="ARBA00022833"/>
    </source>
</evidence>
<name>A0AAN4ZGA8_9BILA</name>
<comment type="caution">
    <text evidence="6">The sequence shown here is derived from an EMBL/GenBank/DDBJ whole genome shotgun (WGS) entry which is preliminary data.</text>
</comment>
<organism evidence="6 7">
    <name type="scientific">Pristionchus mayeri</name>
    <dbReference type="NCBI Taxonomy" id="1317129"/>
    <lineage>
        <taxon>Eukaryota</taxon>
        <taxon>Metazoa</taxon>
        <taxon>Ecdysozoa</taxon>
        <taxon>Nematoda</taxon>
        <taxon>Chromadorea</taxon>
        <taxon>Rhabditida</taxon>
        <taxon>Rhabditina</taxon>
        <taxon>Diplogasteromorpha</taxon>
        <taxon>Diplogasteroidea</taxon>
        <taxon>Neodiplogasteridae</taxon>
        <taxon>Pristionchus</taxon>
    </lineage>
</organism>
<evidence type="ECO:0000256" key="2">
    <source>
        <dbReference type="ARBA" id="ARBA00022771"/>
    </source>
</evidence>
<dbReference type="InterPro" id="IPR013083">
    <property type="entry name" value="Znf_RING/FYVE/PHD"/>
</dbReference>
<feature type="non-terminal residue" evidence="6">
    <location>
        <position position="231"/>
    </location>
</feature>
<evidence type="ECO:0000256" key="1">
    <source>
        <dbReference type="ARBA" id="ARBA00022723"/>
    </source>
</evidence>
<gene>
    <name evidence="6" type="ORF">PMAYCL1PPCAC_09609</name>
</gene>
<evidence type="ECO:0000256" key="4">
    <source>
        <dbReference type="PROSITE-ProRule" id="PRU00175"/>
    </source>
</evidence>
<dbReference type="InterPro" id="IPR001841">
    <property type="entry name" value="Znf_RING"/>
</dbReference>
<keyword evidence="7" id="KW-1185">Reference proteome</keyword>
<sequence>MERSLQITQEIVIFASSLPNFHRATMTITVGESDDVDTLEERINECRNSSPGNELSDMHRMKQRIKELEESELIWAKEKEKLMMKQIETDKEGPFTVPAQISSFDICLDECCCAICSEHFESIKTIPRNLECGHTFCEVSIYSMSVDFHVICPNCKIVTSLPTGKALPRNFAMINLAEQIMKSKIYPKITCKACNSKFSSEAVRMCLGENCKMLNQLICFNCVIDGGHAQH</sequence>
<reference evidence="7" key="1">
    <citation type="submission" date="2022-10" db="EMBL/GenBank/DDBJ databases">
        <title>Genome assembly of Pristionchus species.</title>
        <authorList>
            <person name="Yoshida K."/>
            <person name="Sommer R.J."/>
        </authorList>
    </citation>
    <scope>NUCLEOTIDE SEQUENCE [LARGE SCALE GENOMIC DNA]</scope>
    <source>
        <strain evidence="7">RS5460</strain>
    </source>
</reference>
<dbReference type="PANTHER" id="PTHR47156:SF10">
    <property type="entry name" value="E3 UBIQUITIN-PROTEIN LIGASE TRIM-21-RELATED"/>
    <property type="match status" value="1"/>
</dbReference>
<keyword evidence="3" id="KW-0862">Zinc</keyword>
<dbReference type="SMART" id="SM00184">
    <property type="entry name" value="RING"/>
    <property type="match status" value="1"/>
</dbReference>